<evidence type="ECO:0000259" key="12">
    <source>
        <dbReference type="PROSITE" id="PS50109"/>
    </source>
</evidence>
<dbReference type="InterPro" id="IPR003660">
    <property type="entry name" value="HAMP_dom"/>
</dbReference>
<dbReference type="InterPro" id="IPR003661">
    <property type="entry name" value="HisK_dim/P_dom"/>
</dbReference>
<evidence type="ECO:0000256" key="11">
    <source>
        <dbReference type="SAM" id="Phobius"/>
    </source>
</evidence>
<dbReference type="SMART" id="SM00387">
    <property type="entry name" value="HATPase_c"/>
    <property type="match status" value="1"/>
</dbReference>
<dbReference type="SUPFAM" id="SSF47384">
    <property type="entry name" value="Homodimeric domain of signal transducing histidine kinase"/>
    <property type="match status" value="1"/>
</dbReference>
<dbReference type="GO" id="GO:0000155">
    <property type="term" value="F:phosphorelay sensor kinase activity"/>
    <property type="evidence" value="ECO:0007669"/>
    <property type="project" value="InterPro"/>
</dbReference>
<keyword evidence="5" id="KW-0597">Phosphoprotein</keyword>
<evidence type="ECO:0000256" key="7">
    <source>
        <dbReference type="ARBA" id="ARBA00022741"/>
    </source>
</evidence>
<evidence type="ECO:0000256" key="1">
    <source>
        <dbReference type="ARBA" id="ARBA00000085"/>
    </source>
</evidence>
<dbReference type="Proteomes" id="UP000271868">
    <property type="component" value="Unassembled WGS sequence"/>
</dbReference>
<dbReference type="InterPro" id="IPR032408">
    <property type="entry name" value="RisS_PPD"/>
</dbReference>
<keyword evidence="6" id="KW-0808">Transferase</keyword>
<dbReference type="Gene3D" id="3.30.565.10">
    <property type="entry name" value="Histidine kinase-like ATPase, C-terminal domain"/>
    <property type="match status" value="1"/>
</dbReference>
<feature type="domain" description="Histidine kinase" evidence="12">
    <location>
        <begin position="262"/>
        <end position="468"/>
    </location>
</feature>
<reference evidence="14 15" key="1">
    <citation type="submission" date="2018-11" db="EMBL/GenBank/DDBJ databases">
        <title>Genomic Encyclopedia of Type Strains, Phase IV (KMG-IV): sequencing the most valuable type-strain genomes for metagenomic binning, comparative biology and taxonomic classification.</title>
        <authorList>
            <person name="Goeker M."/>
        </authorList>
    </citation>
    <scope>NUCLEOTIDE SEQUENCE [LARGE SCALE GENOMIC DNA]</scope>
    <source>
        <strain evidence="14 15">DSM 15985</strain>
    </source>
</reference>
<evidence type="ECO:0000256" key="2">
    <source>
        <dbReference type="ARBA" id="ARBA00004651"/>
    </source>
</evidence>
<dbReference type="CDD" id="cd06225">
    <property type="entry name" value="HAMP"/>
    <property type="match status" value="1"/>
</dbReference>
<comment type="caution">
    <text evidence="14">The sequence shown here is derived from an EMBL/GenBank/DDBJ whole genome shotgun (WGS) entry which is preliminary data.</text>
</comment>
<feature type="region of interest" description="Disordered" evidence="10">
    <location>
        <begin position="1"/>
        <end position="22"/>
    </location>
</feature>
<keyword evidence="15" id="KW-1185">Reference proteome</keyword>
<dbReference type="AlphaFoldDB" id="A0AAX1WU92"/>
<accession>A0AAX1WU92</accession>
<evidence type="ECO:0000256" key="3">
    <source>
        <dbReference type="ARBA" id="ARBA00012438"/>
    </source>
</evidence>
<feature type="transmembrane region" description="Helical" evidence="11">
    <location>
        <begin position="34"/>
        <end position="54"/>
    </location>
</feature>
<dbReference type="InterPro" id="IPR036890">
    <property type="entry name" value="HATPase_C_sf"/>
</dbReference>
<dbReference type="Pfam" id="PF16524">
    <property type="entry name" value="RisS_PPD"/>
    <property type="match status" value="1"/>
</dbReference>
<dbReference type="RefSeq" id="WP_123675956.1">
    <property type="nucleotide sequence ID" value="NZ_RJVL01000004.1"/>
</dbReference>
<dbReference type="SMART" id="SM00304">
    <property type="entry name" value="HAMP"/>
    <property type="match status" value="1"/>
</dbReference>
<feature type="compositionally biased region" description="Polar residues" evidence="10">
    <location>
        <begin position="471"/>
        <end position="481"/>
    </location>
</feature>
<evidence type="ECO:0000256" key="5">
    <source>
        <dbReference type="ARBA" id="ARBA00022553"/>
    </source>
</evidence>
<dbReference type="SUPFAM" id="SSF55874">
    <property type="entry name" value="ATPase domain of HSP90 chaperone/DNA topoisomerase II/histidine kinase"/>
    <property type="match status" value="1"/>
</dbReference>
<protein>
    <recommendedName>
        <fullName evidence="3">histidine kinase</fullName>
        <ecNumber evidence="3">2.7.13.3</ecNumber>
    </recommendedName>
</protein>
<dbReference type="PANTHER" id="PTHR44936:SF10">
    <property type="entry name" value="SENSOR PROTEIN RSTB"/>
    <property type="match status" value="1"/>
</dbReference>
<dbReference type="Gene3D" id="1.10.287.130">
    <property type="match status" value="1"/>
</dbReference>
<dbReference type="InterPro" id="IPR036097">
    <property type="entry name" value="HisK_dim/P_sf"/>
</dbReference>
<keyword evidence="7" id="KW-0547">Nucleotide-binding</keyword>
<dbReference type="Gene3D" id="3.30.450.300">
    <property type="entry name" value="Sensor histidine kinase RisS, periplasmic domain"/>
    <property type="match status" value="1"/>
</dbReference>
<evidence type="ECO:0000256" key="8">
    <source>
        <dbReference type="ARBA" id="ARBA00022777"/>
    </source>
</evidence>
<dbReference type="InterPro" id="IPR004358">
    <property type="entry name" value="Sig_transdc_His_kin-like_C"/>
</dbReference>
<dbReference type="Pfam" id="PF00512">
    <property type="entry name" value="HisKA"/>
    <property type="match status" value="1"/>
</dbReference>
<evidence type="ECO:0000313" key="15">
    <source>
        <dbReference type="Proteomes" id="UP000271868"/>
    </source>
</evidence>
<dbReference type="PROSITE" id="PS50885">
    <property type="entry name" value="HAMP"/>
    <property type="match status" value="1"/>
</dbReference>
<comment type="catalytic activity">
    <reaction evidence="1">
        <text>ATP + protein L-histidine = ADP + protein N-phospho-L-histidine.</text>
        <dbReference type="EC" id="2.7.13.3"/>
    </reaction>
</comment>
<keyword evidence="4" id="KW-1003">Cell membrane</keyword>
<dbReference type="PROSITE" id="PS50109">
    <property type="entry name" value="HIS_KIN"/>
    <property type="match status" value="1"/>
</dbReference>
<evidence type="ECO:0000256" key="10">
    <source>
        <dbReference type="SAM" id="MobiDB-lite"/>
    </source>
</evidence>
<dbReference type="CDD" id="cd00082">
    <property type="entry name" value="HisKA"/>
    <property type="match status" value="1"/>
</dbReference>
<evidence type="ECO:0000313" key="14">
    <source>
        <dbReference type="EMBL" id="ROR47266.1"/>
    </source>
</evidence>
<keyword evidence="8 14" id="KW-0418">Kinase</keyword>
<dbReference type="InterPro" id="IPR050980">
    <property type="entry name" value="2C_sensor_his_kinase"/>
</dbReference>
<evidence type="ECO:0000256" key="6">
    <source>
        <dbReference type="ARBA" id="ARBA00022679"/>
    </source>
</evidence>
<dbReference type="EC" id="2.7.13.3" evidence="3"/>
<comment type="subcellular location">
    <subcellularLocation>
        <location evidence="2">Cell membrane</location>
        <topology evidence="2">Multi-pass membrane protein</topology>
    </subcellularLocation>
</comment>
<gene>
    <name evidence="14" type="ORF">EDC60_1993</name>
</gene>
<evidence type="ECO:0000256" key="4">
    <source>
        <dbReference type="ARBA" id="ARBA00022475"/>
    </source>
</evidence>
<keyword evidence="11" id="KW-1133">Transmembrane helix</keyword>
<dbReference type="EMBL" id="RJVL01000004">
    <property type="protein sequence ID" value="ROR47266.1"/>
    <property type="molecule type" value="Genomic_DNA"/>
</dbReference>
<dbReference type="SMART" id="SM00388">
    <property type="entry name" value="HisKA"/>
    <property type="match status" value="1"/>
</dbReference>
<sequence>MSATHDAPSDATSPAPLETSASRRAQRARVGLNLFWRTFFLLAVLLIGSIMAWLQTLRALEFEPRALQTAQQIASLVNLSRAALIHSDAIARVSLLKTMADQEGVRILPREPGDKFELLSPSPLGSRLTEELTQRLGPGTIVAASVNGETGLWVGFTINGDPNWMLMDRSRLSAAGGKTWMIWLITAGALSLAGAAVIARLINRPLKQLSDAANRVRDGDFANSRLDEEAVTSEIREVNIGFNRMAQKLAKLEQDRAVMLAGISHDLRTPLARLRLETEMSVTDDVAREHMVADIVQLDATIDKFLDYARPDTTVALSPVNLHGVVSSCVYAVQDHRELQISMNVPEDLIVMADEVELARVISNLLENARRYGKNRETGITTVDIAAKAREKWVLVKLRDHGPGAPPEQLANLTKPFFRGDSARTAAAGAGLGLSIVDKTVQRMGGIFALANSGSGGLVAHIQLQRAMNLRQGQDPQQRLQRPQIKRHLPPRSGVPTSQQNR</sequence>
<dbReference type="Pfam" id="PF00672">
    <property type="entry name" value="HAMP"/>
    <property type="match status" value="1"/>
</dbReference>
<evidence type="ECO:0000259" key="13">
    <source>
        <dbReference type="PROSITE" id="PS50885"/>
    </source>
</evidence>
<dbReference type="InterPro" id="IPR038421">
    <property type="entry name" value="RisS_PPD_sf"/>
</dbReference>
<feature type="transmembrane region" description="Helical" evidence="11">
    <location>
        <begin position="180"/>
        <end position="202"/>
    </location>
</feature>
<dbReference type="Pfam" id="PF02518">
    <property type="entry name" value="HATPase_c"/>
    <property type="match status" value="1"/>
</dbReference>
<dbReference type="PANTHER" id="PTHR44936">
    <property type="entry name" value="SENSOR PROTEIN CREC"/>
    <property type="match status" value="1"/>
</dbReference>
<dbReference type="GO" id="GO:0005524">
    <property type="term" value="F:ATP binding"/>
    <property type="evidence" value="ECO:0007669"/>
    <property type="project" value="UniProtKB-KW"/>
</dbReference>
<feature type="domain" description="HAMP" evidence="13">
    <location>
        <begin position="200"/>
        <end position="254"/>
    </location>
</feature>
<proteinExistence type="predicted"/>
<dbReference type="InterPro" id="IPR003594">
    <property type="entry name" value="HATPase_dom"/>
</dbReference>
<evidence type="ECO:0000256" key="9">
    <source>
        <dbReference type="ARBA" id="ARBA00022840"/>
    </source>
</evidence>
<name>A0AAX1WU92_9BURK</name>
<keyword evidence="11" id="KW-0472">Membrane</keyword>
<dbReference type="GO" id="GO:0005886">
    <property type="term" value="C:plasma membrane"/>
    <property type="evidence" value="ECO:0007669"/>
    <property type="project" value="UniProtKB-SubCell"/>
</dbReference>
<feature type="region of interest" description="Disordered" evidence="10">
    <location>
        <begin position="470"/>
        <end position="502"/>
    </location>
</feature>
<keyword evidence="9" id="KW-0067">ATP-binding</keyword>
<organism evidence="14 15">
    <name type="scientific">Diaphorobacter nitroreducens</name>
    <dbReference type="NCBI Taxonomy" id="164759"/>
    <lineage>
        <taxon>Bacteria</taxon>
        <taxon>Pseudomonadati</taxon>
        <taxon>Pseudomonadota</taxon>
        <taxon>Betaproteobacteria</taxon>
        <taxon>Burkholderiales</taxon>
        <taxon>Comamonadaceae</taxon>
        <taxon>Diaphorobacter</taxon>
    </lineage>
</organism>
<keyword evidence="11" id="KW-0812">Transmembrane</keyword>
<dbReference type="InterPro" id="IPR005467">
    <property type="entry name" value="His_kinase_dom"/>
</dbReference>
<dbReference type="PRINTS" id="PR00344">
    <property type="entry name" value="BCTRLSENSOR"/>
</dbReference>